<dbReference type="EMBL" id="LR796840">
    <property type="protein sequence ID" value="CAB4169055.1"/>
    <property type="molecule type" value="Genomic_DNA"/>
</dbReference>
<gene>
    <name evidence="5" type="ORF">UFOVP1074_66</name>
    <name evidence="6" type="ORF">UFOVP1310_15</name>
    <name evidence="7" type="ORF">UFOVP1424_57</name>
    <name evidence="8" type="ORF">UFOVP1521_57</name>
    <name evidence="3" type="ORF">UFOVP899_38</name>
    <name evidence="4" type="ORF">UFOVP987_37</name>
</gene>
<evidence type="ECO:0000313" key="3">
    <source>
        <dbReference type="EMBL" id="CAB4169055.1"/>
    </source>
</evidence>
<feature type="coiled-coil region" evidence="1">
    <location>
        <begin position="66"/>
        <end position="159"/>
    </location>
</feature>
<sequence length="352" mass="41664">MDDKNKFLDDEEEAILEGRVPTTEQDLQKIVDEHIDDDDTNDFDLDDQEEEEIDSYSFDERSRRAKQEEIENNNKLVERLNVLEEQANQNNEEKIAKEYEIAQQRKLIYQQQAEKIEAEYKKVKDDIETVKAIKRDAEVKEDKARIFQAEDTLEKLNEARFNLDLKMREFAKQAPQDYSSDEEYATDNRSTPRKQSSKFDLNKLDPDSRNFVKNNPYMNPSSEHYDQGLVDDTIVVMENLKKKYVFSGKKNKVYSSDFYKEVEDVMHNKYSTHGERMRNLINNPITAVRRNGDVMKDKRSVDLANTMARRLIKKIEVKDLNLKPVNTELKAKLYKKFYDKNQLNKAHERGEY</sequence>
<feature type="region of interest" description="Disordered" evidence="2">
    <location>
        <begin position="174"/>
        <end position="211"/>
    </location>
</feature>
<evidence type="ECO:0000313" key="4">
    <source>
        <dbReference type="EMBL" id="CAB4176521.1"/>
    </source>
</evidence>
<reference evidence="8" key="1">
    <citation type="submission" date="2020-05" db="EMBL/GenBank/DDBJ databases">
        <authorList>
            <person name="Chiriac C."/>
            <person name="Salcher M."/>
            <person name="Ghai R."/>
            <person name="Kavagutti S V."/>
        </authorList>
    </citation>
    <scope>NUCLEOTIDE SEQUENCE</scope>
</reference>
<dbReference type="EMBL" id="LR798374">
    <property type="protein sequence ID" value="CAB5227602.1"/>
    <property type="molecule type" value="Genomic_DNA"/>
</dbReference>
<evidence type="ECO:0000313" key="6">
    <source>
        <dbReference type="EMBL" id="CAB4197688.1"/>
    </source>
</evidence>
<evidence type="ECO:0000256" key="2">
    <source>
        <dbReference type="SAM" id="MobiDB-lite"/>
    </source>
</evidence>
<dbReference type="EMBL" id="LR797262">
    <property type="protein sequence ID" value="CAB4197688.1"/>
    <property type="molecule type" value="Genomic_DNA"/>
</dbReference>
<evidence type="ECO:0000256" key="1">
    <source>
        <dbReference type="SAM" id="Coils"/>
    </source>
</evidence>
<keyword evidence="1" id="KW-0175">Coiled coil</keyword>
<protein>
    <submittedName>
        <fullName evidence="8">Uncharacterized protein</fullName>
    </submittedName>
</protein>
<dbReference type="EMBL" id="LR797362">
    <property type="protein sequence ID" value="CAB4210920.1"/>
    <property type="molecule type" value="Genomic_DNA"/>
</dbReference>
<evidence type="ECO:0000313" key="5">
    <source>
        <dbReference type="EMBL" id="CAB4181492.1"/>
    </source>
</evidence>
<feature type="compositionally biased region" description="Basic and acidic residues" evidence="2">
    <location>
        <begin position="200"/>
        <end position="210"/>
    </location>
</feature>
<proteinExistence type="predicted"/>
<evidence type="ECO:0000313" key="7">
    <source>
        <dbReference type="EMBL" id="CAB4210920.1"/>
    </source>
</evidence>
<feature type="region of interest" description="Disordered" evidence="2">
    <location>
        <begin position="1"/>
        <end position="66"/>
    </location>
</feature>
<accession>A0A6J7XEV5</accession>
<evidence type="ECO:0000313" key="8">
    <source>
        <dbReference type="EMBL" id="CAB5227602.1"/>
    </source>
</evidence>
<organism evidence="8">
    <name type="scientific">uncultured Caudovirales phage</name>
    <dbReference type="NCBI Taxonomy" id="2100421"/>
    <lineage>
        <taxon>Viruses</taxon>
        <taxon>Duplodnaviria</taxon>
        <taxon>Heunggongvirae</taxon>
        <taxon>Uroviricota</taxon>
        <taxon>Caudoviricetes</taxon>
        <taxon>Peduoviridae</taxon>
        <taxon>Maltschvirus</taxon>
        <taxon>Maltschvirus maltsch</taxon>
    </lineage>
</organism>
<dbReference type="EMBL" id="LR796935">
    <property type="protein sequence ID" value="CAB4176521.1"/>
    <property type="molecule type" value="Genomic_DNA"/>
</dbReference>
<feature type="compositionally biased region" description="Acidic residues" evidence="2">
    <location>
        <begin position="34"/>
        <end position="54"/>
    </location>
</feature>
<dbReference type="EMBL" id="LR797006">
    <property type="protein sequence ID" value="CAB4181492.1"/>
    <property type="molecule type" value="Genomic_DNA"/>
</dbReference>
<name>A0A6J7XEV5_9CAUD</name>